<proteinExistence type="predicted"/>
<dbReference type="EMBL" id="FXTP01000005">
    <property type="protein sequence ID" value="SMO58678.1"/>
    <property type="molecule type" value="Genomic_DNA"/>
</dbReference>
<organism evidence="1 2">
    <name type="scientific">Gracilimonas mengyeensis</name>
    <dbReference type="NCBI Taxonomy" id="1302730"/>
    <lineage>
        <taxon>Bacteria</taxon>
        <taxon>Pseudomonadati</taxon>
        <taxon>Balneolota</taxon>
        <taxon>Balneolia</taxon>
        <taxon>Balneolales</taxon>
        <taxon>Balneolaceae</taxon>
        <taxon>Gracilimonas</taxon>
    </lineage>
</organism>
<keyword evidence="2" id="KW-1185">Reference proteome</keyword>
<dbReference type="AlphaFoldDB" id="A0A521CGX7"/>
<accession>A0A521CGX7</accession>
<name>A0A521CGX7_9BACT</name>
<reference evidence="1 2" key="1">
    <citation type="submission" date="2017-05" db="EMBL/GenBank/DDBJ databases">
        <authorList>
            <person name="Varghese N."/>
            <person name="Submissions S."/>
        </authorList>
    </citation>
    <scope>NUCLEOTIDE SEQUENCE [LARGE SCALE GENOMIC DNA]</scope>
    <source>
        <strain evidence="1 2">DSM 21985</strain>
    </source>
</reference>
<gene>
    <name evidence="1" type="ORF">SAMN06265219_105144</name>
</gene>
<dbReference type="Proteomes" id="UP000317557">
    <property type="component" value="Unassembled WGS sequence"/>
</dbReference>
<protein>
    <submittedName>
        <fullName evidence="1">Uncharacterized protein</fullName>
    </submittedName>
</protein>
<evidence type="ECO:0000313" key="1">
    <source>
        <dbReference type="EMBL" id="SMO58678.1"/>
    </source>
</evidence>
<sequence>MPSGQKLVLISGLFYQYVAPNGASVKRAYLSFREIEKAK</sequence>
<evidence type="ECO:0000313" key="2">
    <source>
        <dbReference type="Proteomes" id="UP000317557"/>
    </source>
</evidence>